<evidence type="ECO:0000256" key="9">
    <source>
        <dbReference type="ARBA" id="ARBA00022679"/>
    </source>
</evidence>
<feature type="transmembrane region" description="Helical" evidence="19">
    <location>
        <begin position="241"/>
        <end position="259"/>
    </location>
</feature>
<sequence>MRRRASGAAVSDLGGAGGASGGPTTRPLRPALFDPLRLLFGTLTVFPVNPPRLVNRIVAGRAMTLAPLAGFALALVVGVPLQLAWRWGHGSAALLAALVVGALAVLTRAMHLDGLADVADGLGSGRRGEPALQIMKQSDIGPFGVASLVVVLLLQVVALSDLVASGRGFAAVVVALVASRTMLPVLCGPRFSPARADGLGVTMAGSVSTRQLALGLVLAIGLVVAGTGLLGLPGWMEPAHVEALVLAALGGTAVGHLLAHRAVARFGGTTGDVYGAVVETTFTATLVLAALFA</sequence>
<keyword evidence="10 19" id="KW-0812">Transmembrane</keyword>
<dbReference type="HAMAP" id="MF_00719">
    <property type="entry name" value="CobS"/>
    <property type="match status" value="1"/>
</dbReference>
<accession>A0ABQ2NCP4</accession>
<feature type="transmembrane region" description="Helical" evidence="19">
    <location>
        <begin position="212"/>
        <end position="235"/>
    </location>
</feature>
<keyword evidence="13 19" id="KW-0472">Membrane</keyword>
<comment type="caution">
    <text evidence="21">The sequence shown here is derived from an EMBL/GenBank/DDBJ whole genome shotgun (WGS) entry which is preliminary data.</text>
</comment>
<feature type="transmembrane region" description="Helical" evidence="19">
    <location>
        <begin position="143"/>
        <end position="163"/>
    </location>
</feature>
<organism evidence="21 22">
    <name type="scientific">Nocardioides phosphati</name>
    <dbReference type="NCBI Taxonomy" id="1867775"/>
    <lineage>
        <taxon>Bacteria</taxon>
        <taxon>Bacillati</taxon>
        <taxon>Actinomycetota</taxon>
        <taxon>Actinomycetes</taxon>
        <taxon>Propionibacteriales</taxon>
        <taxon>Nocardioidaceae</taxon>
        <taxon>Nocardioides</taxon>
    </lineage>
</organism>
<evidence type="ECO:0000256" key="19">
    <source>
        <dbReference type="HAMAP-Rule" id="MF_00719"/>
    </source>
</evidence>
<keyword evidence="11 19" id="KW-0460">Magnesium</keyword>
<feature type="transmembrane region" description="Helical" evidence="19">
    <location>
        <begin position="271"/>
        <end position="292"/>
    </location>
</feature>
<evidence type="ECO:0000256" key="7">
    <source>
        <dbReference type="ARBA" id="ARBA00022475"/>
    </source>
</evidence>
<evidence type="ECO:0000256" key="6">
    <source>
        <dbReference type="ARBA" id="ARBA00015850"/>
    </source>
</evidence>
<keyword evidence="12 19" id="KW-1133">Transmembrane helix</keyword>
<evidence type="ECO:0000256" key="16">
    <source>
        <dbReference type="ARBA" id="ARBA00032853"/>
    </source>
</evidence>
<evidence type="ECO:0000256" key="15">
    <source>
        <dbReference type="ARBA" id="ARBA00032605"/>
    </source>
</evidence>
<evidence type="ECO:0000256" key="13">
    <source>
        <dbReference type="ARBA" id="ARBA00023136"/>
    </source>
</evidence>
<evidence type="ECO:0000256" key="12">
    <source>
        <dbReference type="ARBA" id="ARBA00022989"/>
    </source>
</evidence>
<keyword evidence="7 19" id="KW-1003">Cell membrane</keyword>
<feature type="compositionally biased region" description="Low complexity" evidence="20">
    <location>
        <begin position="1"/>
        <end position="13"/>
    </location>
</feature>
<name>A0ABQ2NCP4_9ACTN</name>
<evidence type="ECO:0000256" key="3">
    <source>
        <dbReference type="ARBA" id="ARBA00004663"/>
    </source>
</evidence>
<evidence type="ECO:0000256" key="5">
    <source>
        <dbReference type="ARBA" id="ARBA00013200"/>
    </source>
</evidence>
<dbReference type="EMBL" id="BMNI01000010">
    <property type="protein sequence ID" value="GGO92982.1"/>
    <property type="molecule type" value="Genomic_DNA"/>
</dbReference>
<dbReference type="EC" id="2.7.8.26" evidence="5 19"/>
<reference evidence="22" key="1">
    <citation type="journal article" date="2019" name="Int. J. Syst. Evol. Microbiol.">
        <title>The Global Catalogue of Microorganisms (GCM) 10K type strain sequencing project: providing services to taxonomists for standard genome sequencing and annotation.</title>
        <authorList>
            <consortium name="The Broad Institute Genomics Platform"/>
            <consortium name="The Broad Institute Genome Sequencing Center for Infectious Disease"/>
            <person name="Wu L."/>
            <person name="Ma J."/>
        </authorList>
    </citation>
    <scope>NUCLEOTIDE SEQUENCE [LARGE SCALE GENOMIC DNA]</scope>
    <source>
        <strain evidence="22">CGMCC 4.7371</strain>
    </source>
</reference>
<dbReference type="NCBIfam" id="TIGR00317">
    <property type="entry name" value="cobS"/>
    <property type="match status" value="1"/>
</dbReference>
<keyword evidence="22" id="KW-1185">Reference proteome</keyword>
<comment type="pathway">
    <text evidence="3 19">Cofactor biosynthesis; adenosylcobalamin biosynthesis; adenosylcobalamin from cob(II)yrinate a,c-diamide: step 7/7.</text>
</comment>
<evidence type="ECO:0000256" key="20">
    <source>
        <dbReference type="SAM" id="MobiDB-lite"/>
    </source>
</evidence>
<feature type="transmembrane region" description="Helical" evidence="19">
    <location>
        <begin position="169"/>
        <end position="191"/>
    </location>
</feature>
<evidence type="ECO:0000256" key="14">
    <source>
        <dbReference type="ARBA" id="ARBA00025228"/>
    </source>
</evidence>
<evidence type="ECO:0000256" key="18">
    <source>
        <dbReference type="ARBA" id="ARBA00049504"/>
    </source>
</evidence>
<comment type="cofactor">
    <cofactor evidence="1 19">
        <name>Mg(2+)</name>
        <dbReference type="ChEBI" id="CHEBI:18420"/>
    </cofactor>
</comment>
<dbReference type="Proteomes" id="UP000655410">
    <property type="component" value="Unassembled WGS sequence"/>
</dbReference>
<feature type="region of interest" description="Disordered" evidence="20">
    <location>
        <begin position="1"/>
        <end position="26"/>
    </location>
</feature>
<evidence type="ECO:0000256" key="1">
    <source>
        <dbReference type="ARBA" id="ARBA00001946"/>
    </source>
</evidence>
<dbReference type="InterPro" id="IPR003805">
    <property type="entry name" value="CobS"/>
</dbReference>
<dbReference type="PANTHER" id="PTHR34148">
    <property type="entry name" value="ADENOSYLCOBINAMIDE-GDP RIBAZOLETRANSFERASE"/>
    <property type="match status" value="1"/>
</dbReference>
<comment type="catalytic activity">
    <reaction evidence="18 19">
        <text>alpha-ribazole 5'-phosphate + adenosylcob(III)inamide-GDP = adenosylcob(III)alamin 5'-phosphate + GMP + H(+)</text>
        <dbReference type="Rhea" id="RHEA:23560"/>
        <dbReference type="ChEBI" id="CHEBI:15378"/>
        <dbReference type="ChEBI" id="CHEBI:57918"/>
        <dbReference type="ChEBI" id="CHEBI:58115"/>
        <dbReference type="ChEBI" id="CHEBI:60487"/>
        <dbReference type="ChEBI" id="CHEBI:60493"/>
        <dbReference type="EC" id="2.7.8.26"/>
    </reaction>
</comment>
<evidence type="ECO:0000256" key="2">
    <source>
        <dbReference type="ARBA" id="ARBA00004651"/>
    </source>
</evidence>
<evidence type="ECO:0000256" key="17">
    <source>
        <dbReference type="ARBA" id="ARBA00048623"/>
    </source>
</evidence>
<comment type="similarity">
    <text evidence="4 19">Belongs to the CobS family.</text>
</comment>
<feature type="transmembrane region" description="Helical" evidence="19">
    <location>
        <begin position="87"/>
        <end position="106"/>
    </location>
</feature>
<evidence type="ECO:0000256" key="4">
    <source>
        <dbReference type="ARBA" id="ARBA00010561"/>
    </source>
</evidence>
<protein>
    <recommendedName>
        <fullName evidence="6 19">Adenosylcobinamide-GDP ribazoletransferase</fullName>
        <ecNumber evidence="5 19">2.7.8.26</ecNumber>
    </recommendedName>
    <alternativeName>
        <fullName evidence="16 19">Cobalamin synthase</fullName>
    </alternativeName>
    <alternativeName>
        <fullName evidence="15 19">Cobalamin-5'-phosphate synthase</fullName>
    </alternativeName>
</protein>
<comment type="function">
    <text evidence="14 19">Joins adenosylcobinamide-GDP and alpha-ribazole to generate adenosylcobalamin (Ado-cobalamin). Also synthesizes adenosylcobalamin 5'-phosphate from adenosylcobinamide-GDP and alpha-ribazole 5'-phosphate.</text>
</comment>
<feature type="transmembrane region" description="Helical" evidence="19">
    <location>
        <begin position="62"/>
        <end position="81"/>
    </location>
</feature>
<comment type="catalytic activity">
    <reaction evidence="17 19">
        <text>alpha-ribazole + adenosylcob(III)inamide-GDP = adenosylcob(III)alamin + GMP + H(+)</text>
        <dbReference type="Rhea" id="RHEA:16049"/>
        <dbReference type="ChEBI" id="CHEBI:10329"/>
        <dbReference type="ChEBI" id="CHEBI:15378"/>
        <dbReference type="ChEBI" id="CHEBI:18408"/>
        <dbReference type="ChEBI" id="CHEBI:58115"/>
        <dbReference type="ChEBI" id="CHEBI:60487"/>
        <dbReference type="EC" id="2.7.8.26"/>
    </reaction>
</comment>
<keyword evidence="8 19" id="KW-0169">Cobalamin biosynthesis</keyword>
<evidence type="ECO:0000256" key="8">
    <source>
        <dbReference type="ARBA" id="ARBA00022573"/>
    </source>
</evidence>
<evidence type="ECO:0000256" key="11">
    <source>
        <dbReference type="ARBA" id="ARBA00022842"/>
    </source>
</evidence>
<comment type="subcellular location">
    <subcellularLocation>
        <location evidence="2 19">Cell membrane</location>
        <topology evidence="2 19">Multi-pass membrane protein</topology>
    </subcellularLocation>
</comment>
<proteinExistence type="inferred from homology"/>
<evidence type="ECO:0000313" key="22">
    <source>
        <dbReference type="Proteomes" id="UP000655410"/>
    </source>
</evidence>
<dbReference type="Pfam" id="PF02654">
    <property type="entry name" value="CobS"/>
    <property type="match status" value="1"/>
</dbReference>
<evidence type="ECO:0000313" key="21">
    <source>
        <dbReference type="EMBL" id="GGO92982.1"/>
    </source>
</evidence>
<gene>
    <name evidence="19 21" type="primary">cobS</name>
    <name evidence="21" type="ORF">GCM10011584_30630</name>
</gene>
<evidence type="ECO:0000256" key="10">
    <source>
        <dbReference type="ARBA" id="ARBA00022692"/>
    </source>
</evidence>
<dbReference type="PANTHER" id="PTHR34148:SF1">
    <property type="entry name" value="ADENOSYLCOBINAMIDE-GDP RIBAZOLETRANSFERASE"/>
    <property type="match status" value="1"/>
</dbReference>
<keyword evidence="9 19" id="KW-0808">Transferase</keyword>